<organism evidence="2 3">
    <name type="scientific">Brassica carinata</name>
    <name type="common">Ethiopian mustard</name>
    <name type="synonym">Abyssinian cabbage</name>
    <dbReference type="NCBI Taxonomy" id="52824"/>
    <lineage>
        <taxon>Eukaryota</taxon>
        <taxon>Viridiplantae</taxon>
        <taxon>Streptophyta</taxon>
        <taxon>Embryophyta</taxon>
        <taxon>Tracheophyta</taxon>
        <taxon>Spermatophyta</taxon>
        <taxon>Magnoliopsida</taxon>
        <taxon>eudicotyledons</taxon>
        <taxon>Gunneridae</taxon>
        <taxon>Pentapetalae</taxon>
        <taxon>rosids</taxon>
        <taxon>malvids</taxon>
        <taxon>Brassicales</taxon>
        <taxon>Brassicaceae</taxon>
        <taxon>Brassiceae</taxon>
        <taxon>Brassica</taxon>
    </lineage>
</organism>
<feature type="region of interest" description="Disordered" evidence="1">
    <location>
        <begin position="181"/>
        <end position="219"/>
    </location>
</feature>
<keyword evidence="3" id="KW-1185">Reference proteome</keyword>
<proteinExistence type="predicted"/>
<evidence type="ECO:0000256" key="1">
    <source>
        <dbReference type="SAM" id="MobiDB-lite"/>
    </source>
</evidence>
<name>A0A8X7U3U7_BRACI</name>
<evidence type="ECO:0000313" key="2">
    <source>
        <dbReference type="EMBL" id="KAG2263356.1"/>
    </source>
</evidence>
<dbReference type="Proteomes" id="UP000886595">
    <property type="component" value="Unassembled WGS sequence"/>
</dbReference>
<dbReference type="PANTHER" id="PTHR34962:SF3">
    <property type="entry name" value="ABC SUBFAMILY C PROTEIN"/>
    <property type="match status" value="1"/>
</dbReference>
<accession>A0A8X7U3U7</accession>
<dbReference type="PANTHER" id="PTHR34962">
    <property type="entry name" value="EMBRYO DEFECTIVE 1703-RELATED"/>
    <property type="match status" value="1"/>
</dbReference>
<gene>
    <name evidence="2" type="ORF">Bca52824_070435</name>
</gene>
<sequence>MAALRYAVFTSPSTILPSYSTGKRVSFKAIRCSSPVSIPLSSKPSLRRKNYLRPKILRTLGPTKPQEIETPQKVPPREDVFTKKDDDVEELSSAVVSNEVNGGVFSNLSPKLIAKYGLCLVGMFAFQTVCAVLFLGNSTEKKQESSSLSLNLNGQNEGRDNDVVVLEDLEMNEKIAEIRMMAREARRSEEKNGGGDREEDGALNPGGGLRLRGDRSKAV</sequence>
<feature type="compositionally biased region" description="Basic and acidic residues" evidence="1">
    <location>
        <begin position="181"/>
        <end position="196"/>
    </location>
</feature>
<comment type="caution">
    <text evidence="2">The sequence shown here is derived from an EMBL/GenBank/DDBJ whole genome shotgun (WGS) entry which is preliminary data.</text>
</comment>
<dbReference type="EMBL" id="JAAMPC010000014">
    <property type="protein sequence ID" value="KAG2263356.1"/>
    <property type="molecule type" value="Genomic_DNA"/>
</dbReference>
<evidence type="ECO:0000313" key="3">
    <source>
        <dbReference type="Proteomes" id="UP000886595"/>
    </source>
</evidence>
<protein>
    <submittedName>
        <fullName evidence="2">Uncharacterized protein</fullName>
    </submittedName>
</protein>
<dbReference type="OrthoDB" id="1894577at2759"/>
<dbReference type="AlphaFoldDB" id="A0A8X7U3U7"/>
<reference evidence="2 3" key="1">
    <citation type="submission" date="2020-02" db="EMBL/GenBank/DDBJ databases">
        <authorList>
            <person name="Ma Q."/>
            <person name="Huang Y."/>
            <person name="Song X."/>
            <person name="Pei D."/>
        </authorList>
    </citation>
    <scope>NUCLEOTIDE SEQUENCE [LARGE SCALE GENOMIC DNA]</scope>
    <source>
        <strain evidence="2">Sxm20200214</strain>
        <tissue evidence="2">Leaf</tissue>
    </source>
</reference>